<dbReference type="PROSITE" id="PS00889">
    <property type="entry name" value="CNMP_BINDING_2"/>
    <property type="match status" value="1"/>
</dbReference>
<dbReference type="PROSITE" id="PS50042">
    <property type="entry name" value="CNMP_BINDING_3"/>
    <property type="match status" value="1"/>
</dbReference>
<name>A0A2N5XPB4_9HYPH</name>
<protein>
    <recommendedName>
        <fullName evidence="1">Cyclic nucleotide-binding domain-containing protein</fullName>
    </recommendedName>
</protein>
<evidence type="ECO:0000313" key="2">
    <source>
        <dbReference type="EMBL" id="PLW76267.1"/>
    </source>
</evidence>
<keyword evidence="3" id="KW-1185">Reference proteome</keyword>
<reference evidence="2 3" key="1">
    <citation type="submission" date="2018-01" db="EMBL/GenBank/DDBJ databases">
        <title>The draft genome sequence of Cohaesibacter sp. H1304.</title>
        <authorList>
            <person name="Wang N.-N."/>
            <person name="Du Z.-J."/>
        </authorList>
    </citation>
    <scope>NUCLEOTIDE SEQUENCE [LARGE SCALE GENOMIC DNA]</scope>
    <source>
        <strain evidence="2 3">H1304</strain>
    </source>
</reference>
<dbReference type="GO" id="GO:0003700">
    <property type="term" value="F:DNA-binding transcription factor activity"/>
    <property type="evidence" value="ECO:0007669"/>
    <property type="project" value="TreeGrafter"/>
</dbReference>
<dbReference type="InterPro" id="IPR050397">
    <property type="entry name" value="Env_Response_Regulators"/>
</dbReference>
<accession>A0A2N5XPB4</accession>
<gene>
    <name evidence="2" type="ORF">C0081_15320</name>
</gene>
<dbReference type="Gene3D" id="2.60.120.10">
    <property type="entry name" value="Jelly Rolls"/>
    <property type="match status" value="1"/>
</dbReference>
<evidence type="ECO:0000259" key="1">
    <source>
        <dbReference type="PROSITE" id="PS50042"/>
    </source>
</evidence>
<sequence>MSLINDIDLLKQVPFFADFNEDQLRLLAFGAESRVYRAKQVIFRQGDLADSGFVIIEGQVRMTISQDGLDQDSQILGAGSLIGEMALMAETRRSAMATTLEDVKVIQLRRALFRRVMDEYPDLAALLHGRLATRLNNMVRDLDQIRDMIDRVPGEASSLEEVTAFVQRGD</sequence>
<comment type="caution">
    <text evidence="2">The sequence shown here is derived from an EMBL/GenBank/DDBJ whole genome shotgun (WGS) entry which is preliminary data.</text>
</comment>
<dbReference type="SMART" id="SM00100">
    <property type="entry name" value="cNMP"/>
    <property type="match status" value="1"/>
</dbReference>
<proteinExistence type="predicted"/>
<feature type="domain" description="Cyclic nucleotide-binding" evidence="1">
    <location>
        <begin position="15"/>
        <end position="134"/>
    </location>
</feature>
<dbReference type="GO" id="GO:0005829">
    <property type="term" value="C:cytosol"/>
    <property type="evidence" value="ECO:0007669"/>
    <property type="project" value="TreeGrafter"/>
</dbReference>
<dbReference type="RefSeq" id="WP_101534701.1">
    <property type="nucleotide sequence ID" value="NZ_JBFHIU010000010.1"/>
</dbReference>
<organism evidence="2 3">
    <name type="scientific">Cohaesibacter celericrescens</name>
    <dbReference type="NCBI Taxonomy" id="2067669"/>
    <lineage>
        <taxon>Bacteria</taxon>
        <taxon>Pseudomonadati</taxon>
        <taxon>Pseudomonadota</taxon>
        <taxon>Alphaproteobacteria</taxon>
        <taxon>Hyphomicrobiales</taxon>
        <taxon>Cohaesibacteraceae</taxon>
    </lineage>
</organism>
<dbReference type="InterPro" id="IPR014710">
    <property type="entry name" value="RmlC-like_jellyroll"/>
</dbReference>
<dbReference type="InterPro" id="IPR000595">
    <property type="entry name" value="cNMP-bd_dom"/>
</dbReference>
<dbReference type="InterPro" id="IPR018490">
    <property type="entry name" value="cNMP-bd_dom_sf"/>
</dbReference>
<dbReference type="SUPFAM" id="SSF51206">
    <property type="entry name" value="cAMP-binding domain-like"/>
    <property type="match status" value="1"/>
</dbReference>
<dbReference type="InterPro" id="IPR018488">
    <property type="entry name" value="cNMP-bd_CS"/>
</dbReference>
<evidence type="ECO:0000313" key="3">
    <source>
        <dbReference type="Proteomes" id="UP000234881"/>
    </source>
</evidence>
<dbReference type="Pfam" id="PF00027">
    <property type="entry name" value="cNMP_binding"/>
    <property type="match status" value="1"/>
</dbReference>
<dbReference type="CDD" id="cd00038">
    <property type="entry name" value="CAP_ED"/>
    <property type="match status" value="1"/>
</dbReference>
<dbReference type="EMBL" id="PKUQ01000031">
    <property type="protein sequence ID" value="PLW76267.1"/>
    <property type="molecule type" value="Genomic_DNA"/>
</dbReference>
<dbReference type="AlphaFoldDB" id="A0A2N5XPB4"/>
<dbReference type="PANTHER" id="PTHR24567:SF74">
    <property type="entry name" value="HTH-TYPE TRANSCRIPTIONAL REGULATOR ARCR"/>
    <property type="match status" value="1"/>
</dbReference>
<dbReference type="PANTHER" id="PTHR24567">
    <property type="entry name" value="CRP FAMILY TRANSCRIPTIONAL REGULATORY PROTEIN"/>
    <property type="match status" value="1"/>
</dbReference>
<dbReference type="Proteomes" id="UP000234881">
    <property type="component" value="Unassembled WGS sequence"/>
</dbReference>
<dbReference type="OrthoDB" id="9807547at2"/>